<proteinExistence type="predicted"/>
<sequence>MLRMCAGGSVESSAPIRDAAVVCRARLREHTLLCCASYVCENAPRSLLLCPSELTVLCIQRKIVLTGSDLTLYIK</sequence>
<reference evidence="1 2" key="1">
    <citation type="journal article" date="2017" name="Curr. Biol.">
        <title>The Evolution of Venom by Co-option of Single-Copy Genes.</title>
        <authorList>
            <person name="Martinson E.O."/>
            <person name="Mrinalini"/>
            <person name="Kelkar Y.D."/>
            <person name="Chang C.H."/>
            <person name="Werren J.H."/>
        </authorList>
    </citation>
    <scope>NUCLEOTIDE SEQUENCE [LARGE SCALE GENOMIC DNA]</scope>
    <source>
        <strain evidence="1 2">Alberta</strain>
        <tissue evidence="1">Whole body</tissue>
    </source>
</reference>
<evidence type="ECO:0000313" key="2">
    <source>
        <dbReference type="Proteomes" id="UP000215335"/>
    </source>
</evidence>
<organism evidence="1 2">
    <name type="scientific">Trichomalopsis sarcophagae</name>
    <dbReference type="NCBI Taxonomy" id="543379"/>
    <lineage>
        <taxon>Eukaryota</taxon>
        <taxon>Metazoa</taxon>
        <taxon>Ecdysozoa</taxon>
        <taxon>Arthropoda</taxon>
        <taxon>Hexapoda</taxon>
        <taxon>Insecta</taxon>
        <taxon>Pterygota</taxon>
        <taxon>Neoptera</taxon>
        <taxon>Endopterygota</taxon>
        <taxon>Hymenoptera</taxon>
        <taxon>Apocrita</taxon>
        <taxon>Proctotrupomorpha</taxon>
        <taxon>Chalcidoidea</taxon>
        <taxon>Pteromalidae</taxon>
        <taxon>Pteromalinae</taxon>
        <taxon>Trichomalopsis</taxon>
    </lineage>
</organism>
<name>A0A232FNG4_9HYME</name>
<dbReference type="AlphaFoldDB" id="A0A232FNG4"/>
<comment type="caution">
    <text evidence="1">The sequence shown here is derived from an EMBL/GenBank/DDBJ whole genome shotgun (WGS) entry which is preliminary data.</text>
</comment>
<evidence type="ECO:0000313" key="1">
    <source>
        <dbReference type="EMBL" id="OXU32212.1"/>
    </source>
</evidence>
<gene>
    <name evidence="1" type="ORF">TSAR_008006</name>
</gene>
<accession>A0A232FNG4</accession>
<protein>
    <submittedName>
        <fullName evidence="1">Uncharacterized protein</fullName>
    </submittedName>
</protein>
<dbReference type="EMBL" id="NNAY01000004">
    <property type="protein sequence ID" value="OXU32212.1"/>
    <property type="molecule type" value="Genomic_DNA"/>
</dbReference>
<keyword evidence="2" id="KW-1185">Reference proteome</keyword>
<dbReference type="Proteomes" id="UP000215335">
    <property type="component" value="Unassembled WGS sequence"/>
</dbReference>